<comment type="cofactor">
    <cofactor evidence="1">
        <name>FAD</name>
        <dbReference type="ChEBI" id="CHEBI:57692"/>
    </cofactor>
</comment>
<evidence type="ECO:0000256" key="2">
    <source>
        <dbReference type="ARBA" id="ARBA00010790"/>
    </source>
</evidence>
<dbReference type="InterPro" id="IPR036188">
    <property type="entry name" value="FAD/NAD-bd_sf"/>
</dbReference>
<dbReference type="Gene3D" id="3.50.50.60">
    <property type="entry name" value="FAD/NAD(P)-binding domain"/>
    <property type="match status" value="1"/>
</dbReference>
<dbReference type="OrthoDB" id="269227at2759"/>
<dbReference type="VEuPathDB" id="TriTrypDB:TM35_000172730"/>
<dbReference type="Proteomes" id="UP000192257">
    <property type="component" value="Unassembled WGS sequence"/>
</dbReference>
<dbReference type="SUPFAM" id="SSF51905">
    <property type="entry name" value="FAD/NAD(P)-binding domain"/>
    <property type="match status" value="1"/>
</dbReference>
<evidence type="ECO:0000256" key="5">
    <source>
        <dbReference type="ARBA" id="ARBA00023002"/>
    </source>
</evidence>
<name>A0A1X0NUW5_9TRYP</name>
<keyword evidence="3" id="KW-0285">Flavoprotein</keyword>
<proteinExistence type="inferred from homology"/>
<reference evidence="6 7" key="1">
    <citation type="submission" date="2017-03" db="EMBL/GenBank/DDBJ databases">
        <title>An alternative strategy for trypanosome survival in the mammalian bloodstream revealed through genome and transcriptome analysis of the ubiquitous bovine parasite Trypanosoma (Megatrypanum) theileri.</title>
        <authorList>
            <person name="Kelly S."/>
            <person name="Ivens A."/>
            <person name="Mott A."/>
            <person name="O'Neill E."/>
            <person name="Emms D."/>
            <person name="Macleod O."/>
            <person name="Voorheis P."/>
            <person name="Matthews J."/>
            <person name="Matthews K."/>
            <person name="Carrington M."/>
        </authorList>
    </citation>
    <scope>NUCLEOTIDE SEQUENCE [LARGE SCALE GENOMIC DNA]</scope>
    <source>
        <strain evidence="6">Edinburgh</strain>
    </source>
</reference>
<dbReference type="PANTHER" id="PTHR42784:SF1">
    <property type="entry name" value="PYRANOSE 2-OXIDASE"/>
    <property type="match status" value="1"/>
</dbReference>
<dbReference type="GO" id="GO:0016491">
    <property type="term" value="F:oxidoreductase activity"/>
    <property type="evidence" value="ECO:0007669"/>
    <property type="project" value="UniProtKB-KW"/>
</dbReference>
<organism evidence="6 7">
    <name type="scientific">Trypanosoma theileri</name>
    <dbReference type="NCBI Taxonomy" id="67003"/>
    <lineage>
        <taxon>Eukaryota</taxon>
        <taxon>Discoba</taxon>
        <taxon>Euglenozoa</taxon>
        <taxon>Kinetoplastea</taxon>
        <taxon>Metakinetoplastina</taxon>
        <taxon>Trypanosomatida</taxon>
        <taxon>Trypanosomatidae</taxon>
        <taxon>Trypanosoma</taxon>
    </lineage>
</organism>
<dbReference type="PANTHER" id="PTHR42784">
    <property type="entry name" value="PYRANOSE 2-OXIDASE"/>
    <property type="match status" value="1"/>
</dbReference>
<gene>
    <name evidence="6" type="ORF">TM35_000172730</name>
</gene>
<evidence type="ECO:0008006" key="8">
    <source>
        <dbReference type="Google" id="ProtNLM"/>
    </source>
</evidence>
<evidence type="ECO:0000313" key="7">
    <source>
        <dbReference type="Proteomes" id="UP000192257"/>
    </source>
</evidence>
<evidence type="ECO:0000256" key="1">
    <source>
        <dbReference type="ARBA" id="ARBA00001974"/>
    </source>
</evidence>
<comment type="similarity">
    <text evidence="2">Belongs to the GMC oxidoreductase family.</text>
</comment>
<accession>A0A1X0NUW5</accession>
<evidence type="ECO:0000313" key="6">
    <source>
        <dbReference type="EMBL" id="ORC88401.1"/>
    </source>
</evidence>
<keyword evidence="5" id="KW-0560">Oxidoreductase</keyword>
<keyword evidence="4" id="KW-0274">FAD</keyword>
<dbReference type="GeneID" id="39986132"/>
<dbReference type="EMBL" id="NBCO01000017">
    <property type="protein sequence ID" value="ORC88401.1"/>
    <property type="molecule type" value="Genomic_DNA"/>
</dbReference>
<protein>
    <recommendedName>
        <fullName evidence="8">Oxidoreductase</fullName>
    </recommendedName>
</protein>
<dbReference type="InterPro" id="IPR051473">
    <property type="entry name" value="P2Ox-like"/>
</dbReference>
<sequence length="614" mass="67914">MLLELVLILLAIGIYWVWVVRPTSTNIYRPYKVVRGPLHDVHADYIVVGAGPGGIAAAECLLQEDKVKSVYILERGVDPSSNGPFSSFIGLFQMHNLISYSIDLVGSHFDSKWYVYRPLDSNIDSNTSNTDSKSYDMPHLVPYPRGCGVGGTSILDWAIYQKPLLVKTGLNHQKCLDVPHTFTVGRSPLSWGFTESAAKVLKKKHLSTLEEPQARDSVFPGLLRLDKDGRRLPLSHFMFRKVSQKLTLVESCEVIGVSLNDEGIVTSVRCKTLDRQEFSITVRKGVIFSAGVVGSARLLRQVFPKLPNDFMVRDALAVPLLFQALPGLSDDRKNLRSLQAYLAWWIGRRGPFLNSVCDTLAAVSIPSLGSTVEVVIFLVPLGGKDRVLYQRLGLDNILGSFSEGFMMLLVLRGVDGCVFKLHTEKMVDNSNLHQSGEPVISSSLSFLSEMVVEKVVTAFMEGIRVCREIVAERPLASLSTRQESIDATLLDDPKRAIQYVKLWHTPANKLTEHQRVGAPSLLNWAREYSRSNEYMKAYIHRHATWLGFGSGSCVSSLADEESLRVLGTQNVFIGDCSAVTEKMWKASGYDVLRAGSVSTAMSMGVAAAKELLSI</sequence>
<comment type="caution">
    <text evidence="6">The sequence shown here is derived from an EMBL/GenBank/DDBJ whole genome shotgun (WGS) entry which is preliminary data.</text>
</comment>
<keyword evidence="7" id="KW-1185">Reference proteome</keyword>
<evidence type="ECO:0000256" key="3">
    <source>
        <dbReference type="ARBA" id="ARBA00022630"/>
    </source>
</evidence>
<evidence type="ECO:0000256" key="4">
    <source>
        <dbReference type="ARBA" id="ARBA00022827"/>
    </source>
</evidence>
<dbReference type="AlphaFoldDB" id="A0A1X0NUW5"/>
<dbReference type="RefSeq" id="XP_028882467.1">
    <property type="nucleotide sequence ID" value="XM_029026352.1"/>
</dbReference>